<dbReference type="EMBL" id="JBHUPA010000007">
    <property type="protein sequence ID" value="MFD2962773.1"/>
    <property type="molecule type" value="Genomic_DNA"/>
</dbReference>
<gene>
    <name evidence="1" type="ORF">ACFS6J_13320</name>
</gene>
<dbReference type="Proteomes" id="UP001597560">
    <property type="component" value="Unassembled WGS sequence"/>
</dbReference>
<reference evidence="2" key="1">
    <citation type="journal article" date="2019" name="Int. J. Syst. Evol. Microbiol.">
        <title>The Global Catalogue of Microorganisms (GCM) 10K type strain sequencing project: providing services to taxonomists for standard genome sequencing and annotation.</title>
        <authorList>
            <consortium name="The Broad Institute Genomics Platform"/>
            <consortium name="The Broad Institute Genome Sequencing Center for Infectious Disease"/>
            <person name="Wu L."/>
            <person name="Ma J."/>
        </authorList>
    </citation>
    <scope>NUCLEOTIDE SEQUENCE [LARGE SCALE GENOMIC DNA]</scope>
    <source>
        <strain evidence="2">KCTC 23098</strain>
    </source>
</reference>
<sequence>MAENTTIITTTSELKQLTGSFYANNDFTKIRTDIELESEKLKDLIGDAVFERALTEYDPPTPSEDDDLGEPKEQTPLVNHVQLPIALMSAYRFYQSNIVSHEDGGRKVKIDSDNEKMAWQWMLDRDDEAQLKKAQRAIDRLIAYLDNSDITEWLTGDKKLAAKDLFLPNPATFQQVFPIDNSPRFYYMALPFIKSEQNKTLRPAMGEDYSALLTAFRTNTLTNDQYTLLALVQEALALRTISVCVRRLSLQVLPEGIVQGYRTYLDSMKGSKSPDLGTLKLYTRFIDDEADEAMGELRKWRNRNTPGANDPVLLPNNDPCNKYFRT</sequence>
<name>A0ABW6B2I4_9SPHI</name>
<evidence type="ECO:0000313" key="2">
    <source>
        <dbReference type="Proteomes" id="UP001597560"/>
    </source>
</evidence>
<organism evidence="1 2">
    <name type="scientific">Olivibacter jilunii</name>
    <dbReference type="NCBI Taxonomy" id="985016"/>
    <lineage>
        <taxon>Bacteria</taxon>
        <taxon>Pseudomonadati</taxon>
        <taxon>Bacteroidota</taxon>
        <taxon>Sphingobacteriia</taxon>
        <taxon>Sphingobacteriales</taxon>
        <taxon>Sphingobacteriaceae</taxon>
        <taxon>Olivibacter</taxon>
    </lineage>
</organism>
<keyword evidence="2" id="KW-1185">Reference proteome</keyword>
<accession>A0ABW6B2I4</accession>
<dbReference type="RefSeq" id="WP_377611017.1">
    <property type="nucleotide sequence ID" value="NZ_JBHUPA010000007.1"/>
</dbReference>
<protein>
    <submittedName>
        <fullName evidence="1">DUF6712 family protein</fullName>
    </submittedName>
</protein>
<proteinExistence type="predicted"/>
<evidence type="ECO:0000313" key="1">
    <source>
        <dbReference type="EMBL" id="MFD2962773.1"/>
    </source>
</evidence>
<comment type="caution">
    <text evidence="1">The sequence shown here is derived from an EMBL/GenBank/DDBJ whole genome shotgun (WGS) entry which is preliminary data.</text>
</comment>
<dbReference type="Pfam" id="PF20459">
    <property type="entry name" value="DUF6712"/>
    <property type="match status" value="2"/>
</dbReference>
<dbReference type="InterPro" id="IPR046558">
    <property type="entry name" value="DUF6712"/>
</dbReference>